<protein>
    <submittedName>
        <fullName evidence="8">MFS transporter</fullName>
    </submittedName>
</protein>
<dbReference type="InterPro" id="IPR036259">
    <property type="entry name" value="MFS_trans_sf"/>
</dbReference>
<evidence type="ECO:0000256" key="2">
    <source>
        <dbReference type="ARBA" id="ARBA00022692"/>
    </source>
</evidence>
<keyword evidence="9" id="KW-1185">Reference proteome</keyword>
<organism evidence="8 9">
    <name type="scientific">Rouxiella aceris</name>
    <dbReference type="NCBI Taxonomy" id="2703884"/>
    <lineage>
        <taxon>Bacteria</taxon>
        <taxon>Pseudomonadati</taxon>
        <taxon>Pseudomonadota</taxon>
        <taxon>Gammaproteobacteria</taxon>
        <taxon>Enterobacterales</taxon>
        <taxon>Yersiniaceae</taxon>
        <taxon>Rouxiella</taxon>
    </lineage>
</organism>
<proteinExistence type="inferred from homology"/>
<keyword evidence="3 6" id="KW-1133">Transmembrane helix</keyword>
<feature type="transmembrane region" description="Helical" evidence="6">
    <location>
        <begin position="339"/>
        <end position="359"/>
    </location>
</feature>
<dbReference type="EMBL" id="JAADJU010000001">
    <property type="protein sequence ID" value="NMP25416.1"/>
    <property type="molecule type" value="Genomic_DNA"/>
</dbReference>
<feature type="transmembrane region" description="Helical" evidence="6">
    <location>
        <begin position="92"/>
        <end position="114"/>
    </location>
</feature>
<dbReference type="GO" id="GO:0016020">
    <property type="term" value="C:membrane"/>
    <property type="evidence" value="ECO:0007669"/>
    <property type="project" value="UniProtKB-SubCell"/>
</dbReference>
<evidence type="ECO:0000256" key="5">
    <source>
        <dbReference type="ARBA" id="ARBA00038514"/>
    </source>
</evidence>
<dbReference type="PANTHER" id="PTHR11662:SF399">
    <property type="entry name" value="FI19708P1-RELATED"/>
    <property type="match status" value="1"/>
</dbReference>
<dbReference type="Pfam" id="PF07690">
    <property type="entry name" value="MFS_1"/>
    <property type="match status" value="1"/>
</dbReference>
<accession>A0A848MD81</accession>
<feature type="transmembrane region" description="Helical" evidence="6">
    <location>
        <begin position="283"/>
        <end position="304"/>
    </location>
</feature>
<comment type="caution">
    <text evidence="8">The sequence shown here is derived from an EMBL/GenBank/DDBJ whole genome shotgun (WGS) entry which is preliminary data.</text>
</comment>
<name>A0A848MD81_9GAMM</name>
<comment type="similarity">
    <text evidence="5">Belongs to the major facilitator superfamily. Phthalate permease family.</text>
</comment>
<gene>
    <name evidence="8" type="ORF">GW590_00730</name>
</gene>
<feature type="transmembrane region" description="Helical" evidence="6">
    <location>
        <begin position="178"/>
        <end position="197"/>
    </location>
</feature>
<feature type="transmembrane region" description="Helical" evidence="6">
    <location>
        <begin position="20"/>
        <end position="40"/>
    </location>
</feature>
<dbReference type="PROSITE" id="PS50850">
    <property type="entry name" value="MFS"/>
    <property type="match status" value="1"/>
</dbReference>
<keyword evidence="2 6" id="KW-0812">Transmembrane</keyword>
<dbReference type="SUPFAM" id="SSF103473">
    <property type="entry name" value="MFS general substrate transporter"/>
    <property type="match status" value="1"/>
</dbReference>
<evidence type="ECO:0000256" key="1">
    <source>
        <dbReference type="ARBA" id="ARBA00004141"/>
    </source>
</evidence>
<reference evidence="8 9" key="2">
    <citation type="submission" date="2020-06" db="EMBL/GenBank/DDBJ databases">
        <title>Polyphasic characterization of a Rahnella strain isolated from tree sap.</title>
        <authorList>
            <person name="Kim I.S."/>
        </authorList>
    </citation>
    <scope>NUCLEOTIDE SEQUENCE [LARGE SCALE GENOMIC DNA]</scope>
    <source>
        <strain evidence="8 9">SAP-1</strain>
    </source>
</reference>
<evidence type="ECO:0000256" key="6">
    <source>
        <dbReference type="SAM" id="Phobius"/>
    </source>
</evidence>
<keyword evidence="4 6" id="KW-0472">Membrane</keyword>
<dbReference type="CDD" id="cd17319">
    <property type="entry name" value="MFS_ExuT_GudP_like"/>
    <property type="match status" value="1"/>
</dbReference>
<dbReference type="Gene3D" id="1.20.1250.20">
    <property type="entry name" value="MFS general substrate transporter like domains"/>
    <property type="match status" value="2"/>
</dbReference>
<dbReference type="InterPro" id="IPR020846">
    <property type="entry name" value="MFS_dom"/>
</dbReference>
<evidence type="ECO:0000313" key="9">
    <source>
        <dbReference type="Proteomes" id="UP000585363"/>
    </source>
</evidence>
<dbReference type="InterPro" id="IPR050382">
    <property type="entry name" value="MFS_Na/Anion_cotransporter"/>
</dbReference>
<evidence type="ECO:0000256" key="3">
    <source>
        <dbReference type="ARBA" id="ARBA00022989"/>
    </source>
</evidence>
<evidence type="ECO:0000313" key="8">
    <source>
        <dbReference type="EMBL" id="NMP25416.1"/>
    </source>
</evidence>
<dbReference type="PANTHER" id="PTHR11662">
    <property type="entry name" value="SOLUTE CARRIER FAMILY 17"/>
    <property type="match status" value="1"/>
</dbReference>
<reference evidence="8 9" key="1">
    <citation type="submission" date="2020-01" db="EMBL/GenBank/DDBJ databases">
        <authorList>
            <person name="Lee S.D."/>
        </authorList>
    </citation>
    <scope>NUCLEOTIDE SEQUENCE [LARGE SCALE GENOMIC DNA]</scope>
    <source>
        <strain evidence="8 9">SAP-1</strain>
    </source>
</reference>
<feature type="domain" description="Major facilitator superfamily (MFS) profile" evidence="7">
    <location>
        <begin position="17"/>
        <end position="432"/>
    </location>
</feature>
<dbReference type="InterPro" id="IPR011701">
    <property type="entry name" value="MFS"/>
</dbReference>
<evidence type="ECO:0000259" key="7">
    <source>
        <dbReference type="PROSITE" id="PS50850"/>
    </source>
</evidence>
<feature type="transmembrane region" description="Helical" evidence="6">
    <location>
        <begin position="239"/>
        <end position="263"/>
    </location>
</feature>
<dbReference type="GO" id="GO:0022857">
    <property type="term" value="F:transmembrane transporter activity"/>
    <property type="evidence" value="ECO:0007669"/>
    <property type="project" value="InterPro"/>
</dbReference>
<dbReference type="AlphaFoldDB" id="A0A848MD81"/>
<dbReference type="RefSeq" id="WP_169401122.1">
    <property type="nucleotide sequence ID" value="NZ_JAADJU010000001.1"/>
</dbReference>
<feature type="transmembrane region" description="Helical" evidence="6">
    <location>
        <begin position="406"/>
        <end position="426"/>
    </location>
</feature>
<feature type="transmembrane region" description="Helical" evidence="6">
    <location>
        <begin position="380"/>
        <end position="400"/>
    </location>
</feature>
<evidence type="ECO:0000256" key="4">
    <source>
        <dbReference type="ARBA" id="ARBA00023136"/>
    </source>
</evidence>
<feature type="transmembrane region" description="Helical" evidence="6">
    <location>
        <begin position="316"/>
        <end position="333"/>
    </location>
</feature>
<comment type="subcellular location">
    <subcellularLocation>
        <location evidence="1">Membrane</location>
        <topology evidence="1">Multi-pass membrane protein</topology>
    </subcellularLocation>
</comment>
<sequence length="440" mass="47132">MSDSTMAPSSKIPKAKSFRWVIFGTMFFLLAVNLMDRITLSIGMPYIKGEFNLSPTMQGLILSSFFWSYALLQVPGGWLLDRFGPRKVITGALVGWGIFQAVIGLATGGVSLILSRIGLGVMEAPVSPSGAKLSSTWLTQSERGRGAVIMDSGSPLGVAIGGIIVAHLILWFDSWRVTFIVVGVFTMLLGFVAWRVLRDRPAEHPSVHPQEVEYIAAGNRISATGIDESVPTKGLGISWLTMIAIMVGRASWGMVYWGLLTWGPSYLAQAQGLQLASIGNSTFLIFIMGTAGCLFSGFFVDYLVKKGVSHNVALKSLLSLSGIVGLLTLYALSTITNPVIAVGLLSVAAFFMMFGSLYWSFPAILAPKDRVGMVGGLMNMANSCAGILVPIMVGVILQATGSYESVLVYFAICAGCYTLGTLCINFNKLPVKSGQLSFQK</sequence>
<dbReference type="Proteomes" id="UP000585363">
    <property type="component" value="Unassembled WGS sequence"/>
</dbReference>
<feature type="transmembrane region" description="Helical" evidence="6">
    <location>
        <begin position="60"/>
        <end position="80"/>
    </location>
</feature>